<name>Q16966_APLCA</name>
<keyword evidence="11" id="KW-0325">Glycoprotein</keyword>
<dbReference type="Gene3D" id="3.40.50.200">
    <property type="entry name" value="Peptidase S8/S53 domain"/>
    <property type="match status" value="1"/>
</dbReference>
<dbReference type="Gene3D" id="2.60.120.260">
    <property type="entry name" value="Galactose-binding domain-like"/>
    <property type="match status" value="1"/>
</dbReference>
<dbReference type="Pfam" id="PF00082">
    <property type="entry name" value="Peptidase_S8"/>
    <property type="match status" value="1"/>
</dbReference>
<dbReference type="FunFam" id="3.30.70.850:FF:000001">
    <property type="entry name" value="Proprotein convertase subtilisin/kexin type 5"/>
    <property type="match status" value="1"/>
</dbReference>
<keyword evidence="6 13" id="KW-0378">Hydrolase</keyword>
<dbReference type="PANTHER" id="PTHR42884:SF3">
    <property type="entry name" value="FURIN-LIKE PROTEASE 1, ISOFORMS 1_1-X_2"/>
    <property type="match status" value="1"/>
</dbReference>
<dbReference type="InterPro" id="IPR038466">
    <property type="entry name" value="S8_pro-domain_sf"/>
</dbReference>
<keyword evidence="5 15" id="KW-0732">Signal</keyword>
<evidence type="ECO:0000313" key="19">
    <source>
        <dbReference type="RefSeq" id="NP_001191568.1"/>
    </source>
</evidence>
<evidence type="ECO:0000256" key="1">
    <source>
        <dbReference type="ARBA" id="ARBA00001913"/>
    </source>
</evidence>
<dbReference type="InterPro" id="IPR015500">
    <property type="entry name" value="Peptidase_S8_subtilisin-rel"/>
</dbReference>
<dbReference type="PANTHER" id="PTHR42884">
    <property type="entry name" value="PROPROTEIN CONVERTASE SUBTILISIN/KEXIN-RELATED"/>
    <property type="match status" value="1"/>
</dbReference>
<dbReference type="InterPro" id="IPR000209">
    <property type="entry name" value="Peptidase_S8/S53_dom"/>
</dbReference>
<dbReference type="InterPro" id="IPR034182">
    <property type="entry name" value="Kexin/furin"/>
</dbReference>
<dbReference type="GeneID" id="100533343"/>
<dbReference type="GO" id="GO:0008104">
    <property type="term" value="P:intracellular protein localization"/>
    <property type="evidence" value="ECO:0007669"/>
    <property type="project" value="UniProtKB-ARBA"/>
</dbReference>
<dbReference type="OrthoDB" id="300641at2759"/>
<organism evidence="17">
    <name type="scientific">Aplysia californica</name>
    <name type="common">California sea hare</name>
    <dbReference type="NCBI Taxonomy" id="6500"/>
    <lineage>
        <taxon>Eukaryota</taxon>
        <taxon>Metazoa</taxon>
        <taxon>Spiralia</taxon>
        <taxon>Lophotrochozoa</taxon>
        <taxon>Mollusca</taxon>
        <taxon>Gastropoda</taxon>
        <taxon>Heterobranchia</taxon>
        <taxon>Euthyneura</taxon>
        <taxon>Tectipleura</taxon>
        <taxon>Aplysiida</taxon>
        <taxon>Aplysioidea</taxon>
        <taxon>Aplysiidae</taxon>
        <taxon>Aplysia</taxon>
    </lineage>
</organism>
<keyword evidence="18" id="KW-1185">Reference proteome</keyword>
<dbReference type="InterPro" id="IPR036852">
    <property type="entry name" value="Peptidase_S8/S53_dom_sf"/>
</dbReference>
<dbReference type="Pfam" id="PF16470">
    <property type="entry name" value="S8_pro-domain"/>
    <property type="match status" value="1"/>
</dbReference>
<dbReference type="PROSITE" id="PS00137">
    <property type="entry name" value="SUBTILASE_HIS"/>
    <property type="match status" value="1"/>
</dbReference>
<dbReference type="InterPro" id="IPR002884">
    <property type="entry name" value="P_dom"/>
</dbReference>
<evidence type="ECO:0000256" key="7">
    <source>
        <dbReference type="ARBA" id="ARBA00022825"/>
    </source>
</evidence>
<dbReference type="GO" id="GO:0016486">
    <property type="term" value="P:peptide hormone processing"/>
    <property type="evidence" value="ECO:0007669"/>
    <property type="project" value="TreeGrafter"/>
</dbReference>
<dbReference type="AlphaFoldDB" id="Q16966"/>
<evidence type="ECO:0000256" key="6">
    <source>
        <dbReference type="ARBA" id="ARBA00022801"/>
    </source>
</evidence>
<dbReference type="FunFam" id="3.40.50.200:FF:000001">
    <property type="entry name" value="Furin 2, isoform B"/>
    <property type="match status" value="1"/>
</dbReference>
<evidence type="ECO:0000256" key="14">
    <source>
        <dbReference type="RuleBase" id="RU003355"/>
    </source>
</evidence>
<sequence length="705" mass="79249">MHGSIHVAQVFVFGFLLLLKSTVCTHYTDQWAVHIIGGEEVAQKVASRHGFMYKGQIMPDYYHFQHRKVAKRSVFASTHYHKPLSEDSDVLWLEQQIAKSRKKRSVRFNDPKWPHTWYLKRGNGHGMNVQKVWEMGYTGKGVVVTILDDGIEIDHPDLKRNYDEKASYDVNGHDPDPKPRYDYTNENRHGTRCAGVVAAQANNHVCSVGVAYNARIGGVRMLDGDVTDSVEAQSLGLNSQHIHIYSATWGPDDDGRTVDGPATLARKALYDGITKDRNGLGSIFVWASGNGGRELDNCNCDGYTNSIYTLSISGATEKGNIPWYSEACSSTLAATYSSGSGGEKQIVTTDLHRSCTETHTGTSASAPIVVGLLALALEANPSLTWRDLQHIIVETAKPDNLHADDWIMNGVGKRVSHFFGFGLMDAEAMVTIARNWTSVPAQRICEIRSTKHYSQAIPMNGRIRVTLDTDGCVGTVNHVKYLEHVQGRITMTSSRRGEIRIILVSPAETKSTLLAKRTRDASREGFNNWAFMTTHNWGEHAEGRWILEIENGASSFHPVRLRDWVLVLYGTDSIPRKSQTFPRSPKNGPTRRPNIVYPDPFVPMDPYGYNTYRPPPPIKTTTRRIRGRTVCVVLPRPFFQISDLLCLFWSFFYVSCPPFPPFPDFVSYFLFVTNLVTCIEMKGLHRTVEHLGVRRRQLFCLPLSR</sequence>
<dbReference type="Proteomes" id="UP000694888">
    <property type="component" value="Unplaced"/>
</dbReference>
<dbReference type="CDD" id="cd04059">
    <property type="entry name" value="Peptidases_S8_Protein_convertases_Kexins_Furin-like"/>
    <property type="match status" value="1"/>
</dbReference>
<evidence type="ECO:0000256" key="2">
    <source>
        <dbReference type="ARBA" id="ARBA00004370"/>
    </source>
</evidence>
<dbReference type="PROSITE" id="PS51829">
    <property type="entry name" value="P_HOMO_B"/>
    <property type="match status" value="1"/>
</dbReference>
<evidence type="ECO:0000256" key="9">
    <source>
        <dbReference type="ARBA" id="ARBA00023145"/>
    </source>
</evidence>
<keyword evidence="9" id="KW-0865">Zymogen</keyword>
<dbReference type="PROSITE" id="PS51892">
    <property type="entry name" value="SUBTILASE"/>
    <property type="match status" value="1"/>
</dbReference>
<keyword evidence="4" id="KW-0165">Cleavage on pair of basic residues</keyword>
<dbReference type="InterPro" id="IPR008979">
    <property type="entry name" value="Galactose-bd-like_sf"/>
</dbReference>
<feature type="domain" description="P/Homo B" evidence="16">
    <location>
        <begin position="439"/>
        <end position="574"/>
    </location>
</feature>
<feature type="active site" description="Charge relay system" evidence="12 13">
    <location>
        <position position="189"/>
    </location>
</feature>
<evidence type="ECO:0000256" key="11">
    <source>
        <dbReference type="ARBA" id="ARBA00023180"/>
    </source>
</evidence>
<evidence type="ECO:0000313" key="18">
    <source>
        <dbReference type="Proteomes" id="UP000694888"/>
    </source>
</evidence>
<gene>
    <name evidence="17 19" type="primary">FUR</name>
</gene>
<keyword evidence="8" id="KW-0472">Membrane</keyword>
<reference evidence="19" key="2">
    <citation type="submission" date="2025-05" db="UniProtKB">
        <authorList>
            <consortium name="RefSeq"/>
        </authorList>
    </citation>
    <scope>IDENTIFICATION</scope>
</reference>
<dbReference type="InterPro" id="IPR023827">
    <property type="entry name" value="Peptidase_S8_Asp-AS"/>
</dbReference>
<dbReference type="PRINTS" id="PR00723">
    <property type="entry name" value="SUBTILISIN"/>
</dbReference>
<dbReference type="GO" id="GO:0005802">
    <property type="term" value="C:trans-Golgi network"/>
    <property type="evidence" value="ECO:0007669"/>
    <property type="project" value="TreeGrafter"/>
</dbReference>
<feature type="active site" description="Charge relay system" evidence="12 13">
    <location>
        <position position="148"/>
    </location>
</feature>
<dbReference type="Gene3D" id="3.30.70.850">
    <property type="entry name" value="Peptidase S8, pro-domain"/>
    <property type="match status" value="1"/>
</dbReference>
<dbReference type="RefSeq" id="NP_001191568.1">
    <property type="nucleotide sequence ID" value="NM_001204639.1"/>
</dbReference>
<dbReference type="InterPro" id="IPR032815">
    <property type="entry name" value="S8_pro-domain"/>
</dbReference>
<accession>Q16966</accession>
<comment type="similarity">
    <text evidence="13 14">Belongs to the peptidase S8 family.</text>
</comment>
<dbReference type="GO" id="GO:0000139">
    <property type="term" value="C:Golgi membrane"/>
    <property type="evidence" value="ECO:0007669"/>
    <property type="project" value="TreeGrafter"/>
</dbReference>
<evidence type="ECO:0000256" key="10">
    <source>
        <dbReference type="ARBA" id="ARBA00023157"/>
    </source>
</evidence>
<protein>
    <submittedName>
        <fullName evidence="17 19">FUR protein</fullName>
    </submittedName>
</protein>
<dbReference type="SUPFAM" id="SSF52743">
    <property type="entry name" value="Subtilisin-like"/>
    <property type="match status" value="1"/>
</dbReference>
<feature type="chain" id="PRO_5004184177" evidence="15 19">
    <location>
        <begin position="25"/>
        <end position="705"/>
    </location>
</feature>
<feature type="active site" description="Charge relay system" evidence="12 13">
    <location>
        <position position="363"/>
    </location>
</feature>
<keyword evidence="7 13" id="KW-0720">Serine protease</keyword>
<dbReference type="EMBL" id="L28769">
    <property type="protein sequence ID" value="AAA51405.1"/>
    <property type="molecule type" value="mRNA"/>
</dbReference>
<keyword evidence="10" id="KW-1015">Disulfide bond</keyword>
<dbReference type="PROSITE" id="PS00138">
    <property type="entry name" value="SUBTILASE_SER"/>
    <property type="match status" value="1"/>
</dbReference>
<comment type="cofactor">
    <cofactor evidence="1">
        <name>Ca(2+)</name>
        <dbReference type="ChEBI" id="CHEBI:29108"/>
    </cofactor>
</comment>
<dbReference type="InterPro" id="IPR023828">
    <property type="entry name" value="Peptidase_S8_Ser-AS"/>
</dbReference>
<proteinExistence type="evidence at transcript level"/>
<dbReference type="InterPro" id="IPR022398">
    <property type="entry name" value="Peptidase_S8_His-AS"/>
</dbReference>
<dbReference type="SUPFAM" id="SSF54897">
    <property type="entry name" value="Protease propeptides/inhibitors"/>
    <property type="match status" value="1"/>
</dbReference>
<keyword evidence="3 13" id="KW-0645">Protease</keyword>
<dbReference type="GO" id="GO:0004252">
    <property type="term" value="F:serine-type endopeptidase activity"/>
    <property type="evidence" value="ECO:0007669"/>
    <property type="project" value="UniProtKB-UniRule"/>
</dbReference>
<evidence type="ECO:0000256" key="4">
    <source>
        <dbReference type="ARBA" id="ARBA00022685"/>
    </source>
</evidence>
<dbReference type="FunFam" id="2.60.120.260:FF:000006">
    <property type="entry name" value="Proprotein convertase subtilisin/kexin type 5"/>
    <property type="match status" value="1"/>
</dbReference>
<dbReference type="Pfam" id="PF01483">
    <property type="entry name" value="P_proprotein"/>
    <property type="match status" value="1"/>
</dbReference>
<evidence type="ECO:0000256" key="3">
    <source>
        <dbReference type="ARBA" id="ARBA00022670"/>
    </source>
</evidence>
<dbReference type="GO" id="GO:0008038">
    <property type="term" value="P:neuron recognition"/>
    <property type="evidence" value="ECO:0007669"/>
    <property type="project" value="UniProtKB-ARBA"/>
</dbReference>
<evidence type="ECO:0000256" key="15">
    <source>
        <dbReference type="SAM" id="SignalP"/>
    </source>
</evidence>
<evidence type="ECO:0000313" key="17">
    <source>
        <dbReference type="EMBL" id="AAA51405.1"/>
    </source>
</evidence>
<dbReference type="PROSITE" id="PS00136">
    <property type="entry name" value="SUBTILASE_ASP"/>
    <property type="match status" value="1"/>
</dbReference>
<evidence type="ECO:0000256" key="13">
    <source>
        <dbReference type="PROSITE-ProRule" id="PRU01240"/>
    </source>
</evidence>
<reference evidence="17 19" key="1">
    <citation type="journal article" date="1994" name="Neuron">
        <title>The function and differential sorting of a family of aplysia prohormone processing enzymes.</title>
        <authorList>
            <person name="Chun J.Y."/>
            <person name="Korner J."/>
            <person name="Kreiner T."/>
            <person name="Scheller R.H."/>
            <person name="Axel R."/>
        </authorList>
    </citation>
    <scope>NUCLEOTIDE SEQUENCE</scope>
</reference>
<evidence type="ECO:0000256" key="12">
    <source>
        <dbReference type="PIRSR" id="PIRSR615500-1"/>
    </source>
</evidence>
<evidence type="ECO:0000256" key="5">
    <source>
        <dbReference type="ARBA" id="ARBA00022729"/>
    </source>
</evidence>
<feature type="signal peptide" evidence="15 19">
    <location>
        <begin position="1"/>
        <end position="24"/>
    </location>
</feature>
<dbReference type="SUPFAM" id="SSF49785">
    <property type="entry name" value="Galactose-binding domain-like"/>
    <property type="match status" value="1"/>
</dbReference>
<evidence type="ECO:0000256" key="8">
    <source>
        <dbReference type="ARBA" id="ARBA00023136"/>
    </source>
</evidence>
<evidence type="ECO:0000259" key="16">
    <source>
        <dbReference type="PROSITE" id="PS51829"/>
    </source>
</evidence>
<dbReference type="CTD" id="44884"/>
<comment type="subcellular location">
    <subcellularLocation>
        <location evidence="2">Membrane</location>
    </subcellularLocation>
</comment>